<dbReference type="GO" id="GO:0016853">
    <property type="term" value="F:isomerase activity"/>
    <property type="evidence" value="ECO:0007669"/>
    <property type="project" value="UniProtKB-KW"/>
</dbReference>
<organism evidence="2 3">
    <name type="scientific">Tepidamorphus gemmatus</name>
    <dbReference type="NCBI Taxonomy" id="747076"/>
    <lineage>
        <taxon>Bacteria</taxon>
        <taxon>Pseudomonadati</taxon>
        <taxon>Pseudomonadota</taxon>
        <taxon>Alphaproteobacteria</taxon>
        <taxon>Hyphomicrobiales</taxon>
        <taxon>Tepidamorphaceae</taxon>
        <taxon>Tepidamorphus</taxon>
    </lineage>
</organism>
<evidence type="ECO:0000313" key="3">
    <source>
        <dbReference type="Proteomes" id="UP000295678"/>
    </source>
</evidence>
<accession>A0A4R3MIR1</accession>
<protein>
    <submittedName>
        <fullName evidence="2">Steroid delta-isomerase-like uncharacterized protein</fullName>
    </submittedName>
</protein>
<dbReference type="Gene3D" id="3.10.450.50">
    <property type="match status" value="1"/>
</dbReference>
<proteinExistence type="predicted"/>
<dbReference type="AlphaFoldDB" id="A0A4R3MIR1"/>
<dbReference type="Pfam" id="PF12680">
    <property type="entry name" value="SnoaL_2"/>
    <property type="match status" value="1"/>
</dbReference>
<gene>
    <name evidence="2" type="ORF">EDC22_101578</name>
</gene>
<feature type="domain" description="SnoaL-like" evidence="1">
    <location>
        <begin position="18"/>
        <end position="129"/>
    </location>
</feature>
<dbReference type="InterPro" id="IPR037401">
    <property type="entry name" value="SnoaL-like"/>
</dbReference>
<name>A0A4R3MIR1_9HYPH</name>
<dbReference type="Proteomes" id="UP000295678">
    <property type="component" value="Unassembled WGS sequence"/>
</dbReference>
<dbReference type="SUPFAM" id="SSF54427">
    <property type="entry name" value="NTF2-like"/>
    <property type="match status" value="1"/>
</dbReference>
<dbReference type="InterPro" id="IPR011721">
    <property type="entry name" value="CHP02096"/>
</dbReference>
<evidence type="ECO:0000313" key="2">
    <source>
        <dbReference type="EMBL" id="TCT13707.1"/>
    </source>
</evidence>
<dbReference type="NCBIfam" id="TIGR02096">
    <property type="entry name" value="ketosteroid isomerase-related protein"/>
    <property type="match status" value="1"/>
</dbReference>
<sequence length="145" mass="16372">MRPNDRMTDTRQSTINLVSRYYAAFNAGDVEGMLACLREDVVHDVNQGGRRHGREAFRAFLEHMKRCYAEQAVDLVVMANDEGTRAAAEFVILGAYHQTDEGLPEARGQTYRLPVGAFFEVKGGRIARVTNYYNLQDWIAQVKGV</sequence>
<dbReference type="EMBL" id="SMAK01000001">
    <property type="protein sequence ID" value="TCT13707.1"/>
    <property type="molecule type" value="Genomic_DNA"/>
</dbReference>
<evidence type="ECO:0000259" key="1">
    <source>
        <dbReference type="Pfam" id="PF12680"/>
    </source>
</evidence>
<keyword evidence="2" id="KW-0413">Isomerase</keyword>
<comment type="caution">
    <text evidence="2">The sequence shown here is derived from an EMBL/GenBank/DDBJ whole genome shotgun (WGS) entry which is preliminary data.</text>
</comment>
<reference evidence="2 3" key="1">
    <citation type="submission" date="2019-03" db="EMBL/GenBank/DDBJ databases">
        <title>Genomic Encyclopedia of Type Strains, Phase IV (KMG-IV): sequencing the most valuable type-strain genomes for metagenomic binning, comparative biology and taxonomic classification.</title>
        <authorList>
            <person name="Goeker M."/>
        </authorList>
    </citation>
    <scope>NUCLEOTIDE SEQUENCE [LARGE SCALE GENOMIC DNA]</scope>
    <source>
        <strain evidence="2 3">DSM 19345</strain>
    </source>
</reference>
<dbReference type="InterPro" id="IPR032710">
    <property type="entry name" value="NTF2-like_dom_sf"/>
</dbReference>
<keyword evidence="3" id="KW-1185">Reference proteome</keyword>